<evidence type="ECO:0000313" key="5">
    <source>
        <dbReference type="Proteomes" id="UP000018291"/>
    </source>
</evidence>
<dbReference type="STRING" id="1229780.BN381_680004"/>
<evidence type="ECO:0000259" key="3">
    <source>
        <dbReference type="Pfam" id="PF00892"/>
    </source>
</evidence>
<comment type="caution">
    <text evidence="4">The sequence shown here is derived from an EMBL/GenBank/DDBJ whole genome shotgun (WGS) entry which is preliminary data.</text>
</comment>
<sequence>MAREDVFALPVACAAVPILLALLSAASYGVADFLGGTASRRLHALVVTLISMVVGASIIAVACLVQGGVVTSADVAWSLAAGVVGSMGLATFYSALAIGPMGVVAPVSAVTSAIVPVTSGFALGERPAPMALLGIALALPAIAMVARERRLPGEPRRMASSTLVRALAAGVGFGSYLVLISRTGEASNLWPVLIGRGSSIVVVLTLAAAFGVLRWPRRHDRGVDGAQEVVDEPGRGLRLAAAGGVFDAGGNVFYLLAVRADLLAVVAAVQSLYPAATVGLAGAFQGERPQRVQVVGMVLALVAVALVSLG</sequence>
<name>R4Z3S1_9ACTN</name>
<reference evidence="4 5" key="1">
    <citation type="journal article" date="2013" name="ISME J.">
        <title>Metabolic model for the filamentous 'Candidatus Microthrix parvicella' based on genomic and metagenomic analyses.</title>
        <authorList>
            <person name="Jon McIlroy S."/>
            <person name="Kristiansen R."/>
            <person name="Albertsen M."/>
            <person name="Michael Karst S."/>
            <person name="Rossetti S."/>
            <person name="Lund Nielsen J."/>
            <person name="Tandoi V."/>
            <person name="James Seviour R."/>
            <person name="Nielsen P.H."/>
        </authorList>
    </citation>
    <scope>NUCLEOTIDE SEQUENCE [LARGE SCALE GENOMIC DNA]</scope>
    <source>
        <strain evidence="4 5">RN1</strain>
    </source>
</reference>
<dbReference type="eggNOG" id="COG0697">
    <property type="taxonomic scope" value="Bacteria"/>
</dbReference>
<dbReference type="Pfam" id="PF00892">
    <property type="entry name" value="EamA"/>
    <property type="match status" value="2"/>
</dbReference>
<feature type="transmembrane region" description="Helical" evidence="2">
    <location>
        <begin position="193"/>
        <end position="215"/>
    </location>
</feature>
<evidence type="ECO:0000256" key="2">
    <source>
        <dbReference type="SAM" id="Phobius"/>
    </source>
</evidence>
<dbReference type="OrthoDB" id="68076at2"/>
<protein>
    <recommendedName>
        <fullName evidence="3">EamA domain-containing protein</fullName>
    </recommendedName>
</protein>
<dbReference type="HOGENOM" id="CLU_082109_0_0_11"/>
<proteinExistence type="inferred from homology"/>
<feature type="domain" description="EamA" evidence="3">
    <location>
        <begin position="18"/>
        <end position="145"/>
    </location>
</feature>
<dbReference type="RefSeq" id="WP_012229934.1">
    <property type="nucleotide sequence ID" value="NZ_HG422565.1"/>
</dbReference>
<dbReference type="InterPro" id="IPR000620">
    <property type="entry name" value="EamA_dom"/>
</dbReference>
<feature type="domain" description="EamA" evidence="3">
    <location>
        <begin position="166"/>
        <end position="308"/>
    </location>
</feature>
<evidence type="ECO:0000313" key="4">
    <source>
        <dbReference type="EMBL" id="CCM65295.1"/>
    </source>
</evidence>
<organism evidence="4 5">
    <name type="scientific">Candidatus Neomicrothrix parvicella RN1</name>
    <dbReference type="NCBI Taxonomy" id="1229780"/>
    <lineage>
        <taxon>Bacteria</taxon>
        <taxon>Bacillati</taxon>
        <taxon>Actinomycetota</taxon>
        <taxon>Acidimicrobiia</taxon>
        <taxon>Acidimicrobiales</taxon>
        <taxon>Microthrixaceae</taxon>
        <taxon>Candidatus Neomicrothrix</taxon>
    </lineage>
</organism>
<dbReference type="EMBL" id="CANL01000065">
    <property type="protein sequence ID" value="CCM65295.1"/>
    <property type="molecule type" value="Genomic_DNA"/>
</dbReference>
<keyword evidence="2" id="KW-1133">Transmembrane helix</keyword>
<feature type="transmembrane region" description="Helical" evidence="2">
    <location>
        <begin position="291"/>
        <end position="309"/>
    </location>
</feature>
<feature type="transmembrane region" description="Helical" evidence="2">
    <location>
        <begin position="75"/>
        <end position="96"/>
    </location>
</feature>
<comment type="similarity">
    <text evidence="1">Belongs to the EamA transporter family.</text>
</comment>
<dbReference type="Proteomes" id="UP000018291">
    <property type="component" value="Unassembled WGS sequence"/>
</dbReference>
<gene>
    <name evidence="4" type="ORF">BN381_680004</name>
</gene>
<dbReference type="SUPFAM" id="SSF103481">
    <property type="entry name" value="Multidrug resistance efflux transporter EmrE"/>
    <property type="match status" value="2"/>
</dbReference>
<feature type="transmembrane region" description="Helical" evidence="2">
    <location>
        <begin position="262"/>
        <end position="284"/>
    </location>
</feature>
<keyword evidence="2" id="KW-0472">Membrane</keyword>
<keyword evidence="2" id="KW-0812">Transmembrane</keyword>
<feature type="transmembrane region" description="Helical" evidence="2">
    <location>
        <begin position="103"/>
        <end position="122"/>
    </location>
</feature>
<evidence type="ECO:0000256" key="1">
    <source>
        <dbReference type="ARBA" id="ARBA00007362"/>
    </source>
</evidence>
<dbReference type="GO" id="GO:0016020">
    <property type="term" value="C:membrane"/>
    <property type="evidence" value="ECO:0007669"/>
    <property type="project" value="InterPro"/>
</dbReference>
<keyword evidence="5" id="KW-1185">Reference proteome</keyword>
<accession>R4Z3S1</accession>
<dbReference type="InterPro" id="IPR037185">
    <property type="entry name" value="EmrE-like"/>
</dbReference>
<feature type="transmembrane region" description="Helical" evidence="2">
    <location>
        <begin position="158"/>
        <end position="181"/>
    </location>
</feature>
<feature type="transmembrane region" description="Helical" evidence="2">
    <location>
        <begin position="128"/>
        <end position="146"/>
    </location>
</feature>
<dbReference type="AlphaFoldDB" id="R4Z3S1"/>
<feature type="transmembrane region" description="Helical" evidence="2">
    <location>
        <begin position="6"/>
        <end position="30"/>
    </location>
</feature>
<feature type="transmembrane region" description="Helical" evidence="2">
    <location>
        <begin position="42"/>
        <end position="69"/>
    </location>
</feature>